<organism evidence="2 3">
    <name type="scientific">Eumeta variegata</name>
    <name type="common">Bagworm moth</name>
    <name type="synonym">Eumeta japonica</name>
    <dbReference type="NCBI Taxonomy" id="151549"/>
    <lineage>
        <taxon>Eukaryota</taxon>
        <taxon>Metazoa</taxon>
        <taxon>Ecdysozoa</taxon>
        <taxon>Arthropoda</taxon>
        <taxon>Hexapoda</taxon>
        <taxon>Insecta</taxon>
        <taxon>Pterygota</taxon>
        <taxon>Neoptera</taxon>
        <taxon>Endopterygota</taxon>
        <taxon>Lepidoptera</taxon>
        <taxon>Glossata</taxon>
        <taxon>Ditrysia</taxon>
        <taxon>Tineoidea</taxon>
        <taxon>Psychidae</taxon>
        <taxon>Oiketicinae</taxon>
        <taxon>Eumeta</taxon>
    </lineage>
</organism>
<dbReference type="Proteomes" id="UP000299102">
    <property type="component" value="Unassembled WGS sequence"/>
</dbReference>
<proteinExistence type="predicted"/>
<dbReference type="EMBL" id="BGZK01001400">
    <property type="protein sequence ID" value="GBP79107.1"/>
    <property type="molecule type" value="Genomic_DNA"/>
</dbReference>
<reference evidence="2 3" key="1">
    <citation type="journal article" date="2019" name="Commun. Biol.">
        <title>The bagworm genome reveals a unique fibroin gene that provides high tensile strength.</title>
        <authorList>
            <person name="Kono N."/>
            <person name="Nakamura H."/>
            <person name="Ohtoshi R."/>
            <person name="Tomita M."/>
            <person name="Numata K."/>
            <person name="Arakawa K."/>
        </authorList>
    </citation>
    <scope>NUCLEOTIDE SEQUENCE [LARGE SCALE GENOMIC DNA]</scope>
</reference>
<gene>
    <name evidence="2" type="ORF">EVAR_103533_1</name>
</gene>
<evidence type="ECO:0000313" key="3">
    <source>
        <dbReference type="Proteomes" id="UP000299102"/>
    </source>
</evidence>
<accession>A0A4C1YXH6</accession>
<comment type="caution">
    <text evidence="2">The sequence shown here is derived from an EMBL/GenBank/DDBJ whole genome shotgun (WGS) entry which is preliminary data.</text>
</comment>
<dbReference type="AlphaFoldDB" id="A0A4C1YXH6"/>
<sequence>MAAVHSLDSAYGTVKFITAPFANALNYVLSTRGQKVEPGLSSNPQPGHRPRPGRRVPAPAGGGPHRPAPARTHSRDQVSISAAPILYGTAETRAFYGTAHEPLPVLKLRIASFGGDSERQNFTNLYCDKISNSHGAYKYADEVASGRADVKIWPTEVQSCGKRYQWAQSVDGY</sequence>
<protein>
    <submittedName>
        <fullName evidence="2">Uncharacterized protein</fullName>
    </submittedName>
</protein>
<feature type="region of interest" description="Disordered" evidence="1">
    <location>
        <begin position="35"/>
        <end position="76"/>
    </location>
</feature>
<name>A0A4C1YXH6_EUMVA</name>
<evidence type="ECO:0000256" key="1">
    <source>
        <dbReference type="SAM" id="MobiDB-lite"/>
    </source>
</evidence>
<evidence type="ECO:0000313" key="2">
    <source>
        <dbReference type="EMBL" id="GBP79107.1"/>
    </source>
</evidence>
<keyword evidence="3" id="KW-1185">Reference proteome</keyword>